<evidence type="ECO:0000313" key="4">
    <source>
        <dbReference type="EMBL" id="KAK2944715.1"/>
    </source>
</evidence>
<evidence type="ECO:0000313" key="5">
    <source>
        <dbReference type="Proteomes" id="UP001281761"/>
    </source>
</evidence>
<sequence>MVKLKNLKTNAVTDHSLVITSTDSCYLQAVIWAQSTTPQLSQGESYEIVGVSVQSTPVFYHAGITFKVDGPRSRMISFGTLSNGEDLNTTTIPITGELMPTGTYTIQFIDLTHYSQTQELSEPTINVLFKSETEGSMEIELYPSAELVYGHLYVFKSLTNPSSVSETIVSHLSTITMPTEPSRLEIVEFALTDDEKSLDINLIGKVFDSGTFSLTLQQTSSNGLVNIPVTLNPDNTLSCSISTVQTDTTHLVFGQTYEIVEIKKNGAAIIINPKAKEFTVPKVSQLENVTFEITNMPVTSFKLILEGEGFDVNTNYVLTLTSGHTFPVTFTSSMYGETSWTNPIGWTDTLCYSTQYVVDSLTVQGKTKKILSSAKPFTTLKRPSRITLFVDMSSTSTLMICGDSDVPCSSIRKAWDVAEGLGHTEITLNVLRETKELESILITKEMSVLLQNGMNFPPIIRVPATASHSDGSGLITVSEGRLELKNVEVAIESTSDLFVFLFGVNASIVIETCTLDGVNIPVSVSNSADICEWTSGIIQLDNCSSKIDWTKFHELPQGALNMKGGTITIDSSVFRDNTPNFSSFPSVRRNILCSGEGEVNIGTLSSGDGTQTTPSPTKTKSKVTKEVYDVILAGSVLIPCGLGLEILEWDESKKTYRNSEIVDLAGLNTSEWIETSVSFKLNRKDIKIVDQSFELHARLAFGQEQSTDNHFVLKISDAAARKAQSLEQAKNTLPWLIPVIVATVLLLLLIIIFLICRRHRNQKKDKENLLKNQEMDVTDPMLQVEKMEVADTPHYVLNAPNTNNIIDNNIPSTAFGTKPRPAQKMNSHDEATRMSMHGRAESEMKIAVRCGVELEETPVNKNDTLYNRLHKSGRPIDTQHVFRMITRGVAQLAKQNPQMPILTRLSPLWIYLDAQDAPLFQLKDDNVTNQNNVPESSFFPGSNHGPMNSQVPTAEPQNRQQAQDCQQFSHSQSLTVNPSIRSIEGQRWMAPEVAGKKTDIDPRKAAVFSLGLILWELETGLVPFGEIDAVNAQRQLGCGTLPKMDSWTNETKAELIRSCLSLDPKERPSLDEIVNLLETDVELSKPAFDKQANGIEI</sequence>
<accession>A0ABQ9WZ24</accession>
<organism evidence="4 5">
    <name type="scientific">Blattamonas nauphoetae</name>
    <dbReference type="NCBI Taxonomy" id="2049346"/>
    <lineage>
        <taxon>Eukaryota</taxon>
        <taxon>Metamonada</taxon>
        <taxon>Preaxostyla</taxon>
        <taxon>Oxymonadida</taxon>
        <taxon>Blattamonas</taxon>
    </lineage>
</organism>
<dbReference type="Pfam" id="PF00069">
    <property type="entry name" value="Pkinase"/>
    <property type="match status" value="1"/>
</dbReference>
<gene>
    <name evidence="4" type="ORF">BLNAU_20351</name>
</gene>
<comment type="caution">
    <text evidence="4">The sequence shown here is derived from an EMBL/GenBank/DDBJ whole genome shotgun (WGS) entry which is preliminary data.</text>
</comment>
<dbReference type="PROSITE" id="PS50011">
    <property type="entry name" value="PROTEIN_KINASE_DOM"/>
    <property type="match status" value="1"/>
</dbReference>
<keyword evidence="5" id="KW-1185">Reference proteome</keyword>
<keyword evidence="2" id="KW-0472">Membrane</keyword>
<keyword evidence="2" id="KW-1133">Transmembrane helix</keyword>
<dbReference type="Gene3D" id="1.10.510.10">
    <property type="entry name" value="Transferase(Phosphotransferase) domain 1"/>
    <property type="match status" value="1"/>
</dbReference>
<dbReference type="SUPFAM" id="SSF56112">
    <property type="entry name" value="Protein kinase-like (PK-like)"/>
    <property type="match status" value="1"/>
</dbReference>
<dbReference type="InterPro" id="IPR000719">
    <property type="entry name" value="Prot_kinase_dom"/>
</dbReference>
<evidence type="ECO:0000259" key="3">
    <source>
        <dbReference type="PROSITE" id="PS50011"/>
    </source>
</evidence>
<dbReference type="InterPro" id="IPR011009">
    <property type="entry name" value="Kinase-like_dom_sf"/>
</dbReference>
<dbReference type="Proteomes" id="UP001281761">
    <property type="component" value="Unassembled WGS sequence"/>
</dbReference>
<dbReference type="InterPro" id="IPR050167">
    <property type="entry name" value="Ser_Thr_protein_kinase"/>
</dbReference>
<name>A0ABQ9WZ24_9EUKA</name>
<evidence type="ECO:0000256" key="1">
    <source>
        <dbReference type="SAM" id="MobiDB-lite"/>
    </source>
</evidence>
<dbReference type="EMBL" id="JARBJD010000287">
    <property type="protein sequence ID" value="KAK2944715.1"/>
    <property type="molecule type" value="Genomic_DNA"/>
</dbReference>
<evidence type="ECO:0000256" key="2">
    <source>
        <dbReference type="SAM" id="Phobius"/>
    </source>
</evidence>
<feature type="transmembrane region" description="Helical" evidence="2">
    <location>
        <begin position="735"/>
        <end position="756"/>
    </location>
</feature>
<keyword evidence="2" id="KW-0812">Transmembrane</keyword>
<feature type="compositionally biased region" description="Polar residues" evidence="1">
    <location>
        <begin position="945"/>
        <end position="976"/>
    </location>
</feature>
<proteinExistence type="predicted"/>
<feature type="domain" description="Protein kinase" evidence="3">
    <location>
        <begin position="767"/>
        <end position="1088"/>
    </location>
</feature>
<reference evidence="4 5" key="1">
    <citation type="journal article" date="2022" name="bioRxiv">
        <title>Genomics of Preaxostyla Flagellates Illuminates Evolutionary Transitions and the Path Towards Mitochondrial Loss.</title>
        <authorList>
            <person name="Novak L.V.F."/>
            <person name="Treitli S.C."/>
            <person name="Pyrih J."/>
            <person name="Halakuc P."/>
            <person name="Pipaliya S.V."/>
            <person name="Vacek V."/>
            <person name="Brzon O."/>
            <person name="Soukal P."/>
            <person name="Eme L."/>
            <person name="Dacks J.B."/>
            <person name="Karnkowska A."/>
            <person name="Elias M."/>
            <person name="Hampl V."/>
        </authorList>
    </citation>
    <scope>NUCLEOTIDE SEQUENCE [LARGE SCALE GENOMIC DNA]</scope>
    <source>
        <strain evidence="4">NAU3</strain>
        <tissue evidence="4">Gut</tissue>
    </source>
</reference>
<dbReference type="PANTHER" id="PTHR23257">
    <property type="entry name" value="SERINE-THREONINE PROTEIN KINASE"/>
    <property type="match status" value="1"/>
</dbReference>
<feature type="region of interest" description="Disordered" evidence="1">
    <location>
        <begin position="937"/>
        <end position="976"/>
    </location>
</feature>
<protein>
    <recommendedName>
        <fullName evidence="3">Protein kinase domain-containing protein</fullName>
    </recommendedName>
</protein>